<dbReference type="NCBIfam" id="TIGR00635">
    <property type="entry name" value="ruvB"/>
    <property type="match status" value="1"/>
</dbReference>
<keyword evidence="3 9" id="KW-0227">DNA damage</keyword>
<dbReference type="EMBL" id="QEKH01000003">
    <property type="protein sequence ID" value="PVY45152.1"/>
    <property type="molecule type" value="Genomic_DNA"/>
</dbReference>
<organism evidence="13 14">
    <name type="scientific">Victivallis vadensis</name>
    <dbReference type="NCBI Taxonomy" id="172901"/>
    <lineage>
        <taxon>Bacteria</taxon>
        <taxon>Pseudomonadati</taxon>
        <taxon>Lentisphaerota</taxon>
        <taxon>Lentisphaeria</taxon>
        <taxon>Victivallales</taxon>
        <taxon>Victivallaceae</taxon>
        <taxon>Victivallis</taxon>
    </lineage>
</organism>
<dbReference type="InterPro" id="IPR027417">
    <property type="entry name" value="P-loop_NTPase"/>
</dbReference>
<keyword evidence="5 9" id="KW-0067">ATP-binding</keyword>
<comment type="catalytic activity">
    <reaction evidence="9">
        <text>ATP + H2O = ADP + phosphate + H(+)</text>
        <dbReference type="Rhea" id="RHEA:13065"/>
        <dbReference type="ChEBI" id="CHEBI:15377"/>
        <dbReference type="ChEBI" id="CHEBI:15378"/>
        <dbReference type="ChEBI" id="CHEBI:30616"/>
        <dbReference type="ChEBI" id="CHEBI:43474"/>
        <dbReference type="ChEBI" id="CHEBI:456216"/>
    </reaction>
</comment>
<protein>
    <recommendedName>
        <fullName evidence="9">Holliday junction branch migration complex subunit RuvB</fullName>
        <ecNumber evidence="9">3.6.4.-</ecNumber>
    </recommendedName>
</protein>
<dbReference type="InterPro" id="IPR003593">
    <property type="entry name" value="AAA+_ATPase"/>
</dbReference>
<sequence>MTERFITSTLNKKDPARETSLRPPKFADFPGQDRVKEQLELFVHAAKAREEALDHILLCGPPGLGKTTLAYIIANERGTNLKSSSGPAIEKPGDLAGLLTALEPGDVLFIDEIHRLNSTVEEYLYSAMEDFFIDIMIEQGAGARSVRLTVPHFTLIGATTRQGMISAPLRSRFGLNIRLDYYDAESLSRILKRSAGILDIDIDDDGARQIAGRCRGTPRIANNLLRRARDYAQVRADSVITGKVAEEALEMLQIDHDGLDEMDIRILETIIASFGGGPVGLKNIAVSIGEEEDSIEDVYEPFLIQKGYLVRTPKGRVATPKAWDKVGMKPLRGSDRQPELF</sequence>
<feature type="region of interest" description="Large ATPase domain (RuvB-L)" evidence="9">
    <location>
        <begin position="2"/>
        <end position="182"/>
    </location>
</feature>
<feature type="domain" description="AAA+ ATPase" evidence="11">
    <location>
        <begin position="52"/>
        <end position="185"/>
    </location>
</feature>
<dbReference type="RefSeq" id="WP_116882726.1">
    <property type="nucleotide sequence ID" value="NZ_CAJKCJ010000013.1"/>
</dbReference>
<comment type="similarity">
    <text evidence="9">Belongs to the RuvB family.</text>
</comment>
<reference evidence="13 14" key="1">
    <citation type="submission" date="2018-04" db="EMBL/GenBank/DDBJ databases">
        <title>Genomic Encyclopedia of Type Strains, Phase IV (KMG-IV): sequencing the most valuable type-strain genomes for metagenomic binning, comparative biology and taxonomic classification.</title>
        <authorList>
            <person name="Goeker M."/>
        </authorList>
    </citation>
    <scope>NUCLEOTIDE SEQUENCE [LARGE SCALE GENOMIC DNA]</scope>
    <source>
        <strain evidence="13 14">DSM 14823</strain>
    </source>
</reference>
<feature type="binding site" evidence="9">
    <location>
        <begin position="129"/>
        <end position="131"/>
    </location>
    <ligand>
        <name>ATP</name>
        <dbReference type="ChEBI" id="CHEBI:30616"/>
    </ligand>
</feature>
<dbReference type="InterPro" id="IPR000641">
    <property type="entry name" value="CbxX/CfxQ"/>
</dbReference>
<keyword evidence="6 9" id="KW-0238">DNA-binding</keyword>
<proteinExistence type="inferred from homology"/>
<dbReference type="GO" id="GO:0006310">
    <property type="term" value="P:DNA recombination"/>
    <property type="evidence" value="ECO:0007669"/>
    <property type="project" value="UniProtKB-UniRule"/>
</dbReference>
<dbReference type="GO" id="GO:0000400">
    <property type="term" value="F:four-way junction DNA binding"/>
    <property type="evidence" value="ECO:0007669"/>
    <property type="project" value="UniProtKB-UniRule"/>
</dbReference>
<comment type="caution">
    <text evidence="13">The sequence shown here is derived from an EMBL/GenBank/DDBJ whole genome shotgun (WGS) entry which is preliminary data.</text>
</comment>
<dbReference type="GO" id="GO:0016787">
    <property type="term" value="F:hydrolase activity"/>
    <property type="evidence" value="ECO:0007669"/>
    <property type="project" value="UniProtKB-KW"/>
</dbReference>
<keyword evidence="7 9" id="KW-0233">DNA recombination</keyword>
<dbReference type="Pfam" id="PF05491">
    <property type="entry name" value="WHD_RuvB"/>
    <property type="match status" value="1"/>
</dbReference>
<evidence type="ECO:0000256" key="8">
    <source>
        <dbReference type="ARBA" id="ARBA00023204"/>
    </source>
</evidence>
<evidence type="ECO:0000313" key="15">
    <source>
        <dbReference type="Proteomes" id="UP000576225"/>
    </source>
</evidence>
<dbReference type="SUPFAM" id="SSF46785">
    <property type="entry name" value="Winged helix' DNA-binding domain"/>
    <property type="match status" value="1"/>
</dbReference>
<keyword evidence="14" id="KW-1185">Reference proteome</keyword>
<feature type="binding site" evidence="9">
    <location>
        <position position="219"/>
    </location>
    <ligand>
        <name>ATP</name>
        <dbReference type="ChEBI" id="CHEBI:30616"/>
    </ligand>
</feature>
<feature type="region of interest" description="Small ATPAse domain (RuvB-S)" evidence="9">
    <location>
        <begin position="183"/>
        <end position="253"/>
    </location>
</feature>
<evidence type="ECO:0000256" key="1">
    <source>
        <dbReference type="ARBA" id="ARBA00022490"/>
    </source>
</evidence>
<evidence type="ECO:0000256" key="5">
    <source>
        <dbReference type="ARBA" id="ARBA00022840"/>
    </source>
</evidence>
<feature type="binding site" evidence="9">
    <location>
        <position position="63"/>
    </location>
    <ligand>
        <name>ATP</name>
        <dbReference type="ChEBI" id="CHEBI:30616"/>
    </ligand>
</feature>
<dbReference type="GeneID" id="78294056"/>
<dbReference type="HAMAP" id="MF_00016">
    <property type="entry name" value="DNA_HJ_migration_RuvB"/>
    <property type="match status" value="1"/>
</dbReference>
<feature type="region of interest" description="Disordered" evidence="10">
    <location>
        <begin position="1"/>
        <end position="29"/>
    </location>
</feature>
<dbReference type="PRINTS" id="PR00819">
    <property type="entry name" value="CBXCFQXSUPER"/>
</dbReference>
<comment type="caution">
    <text evidence="9">Lacks conserved residue(s) required for the propagation of feature annotation.</text>
</comment>
<dbReference type="Gene3D" id="1.10.10.10">
    <property type="entry name" value="Winged helix-like DNA-binding domain superfamily/Winged helix DNA-binding domain"/>
    <property type="match status" value="1"/>
</dbReference>
<evidence type="ECO:0000256" key="10">
    <source>
        <dbReference type="SAM" id="MobiDB-lite"/>
    </source>
</evidence>
<evidence type="ECO:0000313" key="13">
    <source>
        <dbReference type="EMBL" id="PVY45152.1"/>
    </source>
</evidence>
<dbReference type="AlphaFoldDB" id="A0A2U1B955"/>
<dbReference type="Proteomes" id="UP000576225">
    <property type="component" value="Unassembled WGS sequence"/>
</dbReference>
<evidence type="ECO:0000256" key="7">
    <source>
        <dbReference type="ARBA" id="ARBA00023172"/>
    </source>
</evidence>
<dbReference type="Proteomes" id="UP000245959">
    <property type="component" value="Unassembled WGS sequence"/>
</dbReference>
<feature type="region of interest" description="Head domain (RuvB-H)" evidence="9">
    <location>
        <begin position="256"/>
        <end position="341"/>
    </location>
</feature>
<dbReference type="GO" id="GO:0048476">
    <property type="term" value="C:Holliday junction resolvase complex"/>
    <property type="evidence" value="ECO:0007669"/>
    <property type="project" value="UniProtKB-UniRule"/>
</dbReference>
<comment type="subunit">
    <text evidence="9">Homohexamer. Forms an RuvA(8)-RuvB(12)-Holliday junction (HJ) complex. HJ DNA is sandwiched between 2 RuvA tetramers; dsDNA enters through RuvA and exits via RuvB. An RuvB hexamer assembles on each DNA strand where it exits the tetramer. Each RuvB hexamer is contacted by two RuvA subunits (via domain III) on 2 adjacent RuvB subunits; this complex drives branch migration. In the full resolvosome a probable DNA-RuvA(4)-RuvB(12)-RuvC(2) complex forms which resolves the HJ.</text>
</comment>
<dbReference type="GO" id="GO:0006281">
    <property type="term" value="P:DNA repair"/>
    <property type="evidence" value="ECO:0007669"/>
    <property type="project" value="UniProtKB-UniRule"/>
</dbReference>
<feature type="binding site" evidence="9">
    <location>
        <position position="67"/>
    </location>
    <ligand>
        <name>Mg(2+)</name>
        <dbReference type="ChEBI" id="CHEBI:18420"/>
    </ligand>
</feature>
<evidence type="ECO:0000256" key="4">
    <source>
        <dbReference type="ARBA" id="ARBA00022801"/>
    </source>
</evidence>
<keyword evidence="1 9" id="KW-0963">Cytoplasm</keyword>
<dbReference type="Gene3D" id="1.10.8.60">
    <property type="match status" value="1"/>
</dbReference>
<feature type="compositionally biased region" description="Polar residues" evidence="10">
    <location>
        <begin position="1"/>
        <end position="10"/>
    </location>
</feature>
<keyword evidence="2 9" id="KW-0547">Nucleotide-binding</keyword>
<keyword evidence="8 9" id="KW-0234">DNA repair</keyword>
<comment type="function">
    <text evidence="9">The RuvA-RuvB-RuvC complex processes Holliday junction (HJ) DNA during genetic recombination and DNA repair, while the RuvA-RuvB complex plays an important role in the rescue of blocked DNA replication forks via replication fork reversal (RFR). RuvA specifically binds to HJ cruciform DNA, conferring on it an open structure. The RuvB hexamer acts as an ATP-dependent pump, pulling dsDNA into and through the RuvAB complex. RuvB forms 2 homohexamers on either side of HJ DNA bound by 1 or 2 RuvA tetramers; 4 subunits per hexamer contact DNA at a time. Coordinated motions by a converter formed by DNA-disengaged RuvB subunits stimulates ATP hydrolysis and nucleotide exchange. Immobilization of the converter enables RuvB to convert the ATP-contained energy into a lever motion, pulling 2 nucleotides of DNA out of the RuvA tetramer per ATP hydrolyzed, thus driving DNA branch migration. The RuvB motors rotate together with the DNA substrate, which together with the progressing nucleotide cycle form the mechanistic basis for DNA recombination by continuous HJ branch migration. Branch migration allows RuvC to scan DNA until it finds its consensus sequence, where it cleaves and resolves cruciform DNA.</text>
</comment>
<dbReference type="Pfam" id="PF17864">
    <property type="entry name" value="AAA_lid_4"/>
    <property type="match status" value="1"/>
</dbReference>
<evidence type="ECO:0000259" key="11">
    <source>
        <dbReference type="SMART" id="SM00382"/>
    </source>
</evidence>
<gene>
    <name evidence="9 12" type="primary">ruvB</name>
    <name evidence="13" type="ORF">C8D82_10366</name>
    <name evidence="12" type="ORF">HF882_02435</name>
</gene>
<evidence type="ECO:0000256" key="3">
    <source>
        <dbReference type="ARBA" id="ARBA00022763"/>
    </source>
</evidence>
<dbReference type="InterPro" id="IPR041445">
    <property type="entry name" value="AAA_lid_4"/>
</dbReference>
<feature type="binding site" evidence="9">
    <location>
        <position position="68"/>
    </location>
    <ligand>
        <name>ATP</name>
        <dbReference type="ChEBI" id="CHEBI:30616"/>
    </ligand>
</feature>
<keyword evidence="4 9" id="KW-0378">Hydrolase</keyword>
<dbReference type="SMART" id="SM00382">
    <property type="entry name" value="AAA"/>
    <property type="match status" value="1"/>
</dbReference>
<dbReference type="InterPro" id="IPR036388">
    <property type="entry name" value="WH-like_DNA-bd_sf"/>
</dbReference>
<dbReference type="InterPro" id="IPR004605">
    <property type="entry name" value="DNA_helicase_Holl-junc_RuvB"/>
</dbReference>
<dbReference type="InterPro" id="IPR008823">
    <property type="entry name" value="RuvB_wg_C"/>
</dbReference>
<feature type="binding site" evidence="9">
    <location>
        <position position="22"/>
    </location>
    <ligand>
        <name>ATP</name>
        <dbReference type="ChEBI" id="CHEBI:30616"/>
    </ligand>
</feature>
<reference evidence="12 15" key="2">
    <citation type="submission" date="2020-04" db="EMBL/GenBank/DDBJ databases">
        <authorList>
            <person name="Hitch T.C.A."/>
            <person name="Wylensek D."/>
            <person name="Clavel T."/>
        </authorList>
    </citation>
    <scope>NUCLEOTIDE SEQUENCE [LARGE SCALE GENOMIC DNA]</scope>
    <source>
        <strain evidence="12 15">COR2-253-APC-1A</strain>
    </source>
</reference>
<feature type="binding site" evidence="9">
    <location>
        <position position="311"/>
    </location>
    <ligand>
        <name>DNA</name>
        <dbReference type="ChEBI" id="CHEBI:16991"/>
    </ligand>
</feature>
<evidence type="ECO:0000313" key="14">
    <source>
        <dbReference type="Proteomes" id="UP000245959"/>
    </source>
</evidence>
<dbReference type="GO" id="GO:0005524">
    <property type="term" value="F:ATP binding"/>
    <property type="evidence" value="ECO:0007669"/>
    <property type="project" value="UniProtKB-UniRule"/>
</dbReference>
<feature type="binding site" evidence="9">
    <location>
        <position position="67"/>
    </location>
    <ligand>
        <name>ATP</name>
        <dbReference type="ChEBI" id="CHEBI:30616"/>
    </ligand>
</feature>
<dbReference type="Gene3D" id="3.40.50.300">
    <property type="entry name" value="P-loop containing nucleotide triphosphate hydrolases"/>
    <property type="match status" value="1"/>
</dbReference>
<feature type="binding site" evidence="9">
    <location>
        <position position="316"/>
    </location>
    <ligand>
        <name>DNA</name>
        <dbReference type="ChEBI" id="CHEBI:16991"/>
    </ligand>
</feature>
<feature type="binding site" evidence="9">
    <location>
        <position position="182"/>
    </location>
    <ligand>
        <name>ATP</name>
        <dbReference type="ChEBI" id="CHEBI:30616"/>
    </ligand>
</feature>
<comment type="domain">
    <text evidence="9">Has 3 domains, the large (RuvB-L) and small ATPase (RuvB-S) domains and the C-terminal head (RuvB-H) domain. The head domain binds DNA, while the ATPase domains jointly bind ATP, ADP or are empty depending on the state of the subunit in the translocation cycle. During a single DNA translocation step the structure of each domain remains the same, but their relative positions change.</text>
</comment>
<feature type="binding site" evidence="9">
    <location>
        <position position="66"/>
    </location>
    <ligand>
        <name>ATP</name>
        <dbReference type="ChEBI" id="CHEBI:30616"/>
    </ligand>
</feature>
<dbReference type="EC" id="3.6.4.-" evidence="9"/>
<feature type="binding site" evidence="9">
    <location>
        <position position="172"/>
    </location>
    <ligand>
        <name>ATP</name>
        <dbReference type="ChEBI" id="CHEBI:30616"/>
    </ligand>
</feature>
<dbReference type="SUPFAM" id="SSF52540">
    <property type="entry name" value="P-loop containing nucleoside triphosphate hydrolases"/>
    <property type="match status" value="1"/>
</dbReference>
<dbReference type="PANTHER" id="PTHR42848:SF1">
    <property type="entry name" value="HOLLIDAY JUNCTION BRANCH MIGRATION COMPLEX SUBUNIT RUVB"/>
    <property type="match status" value="1"/>
</dbReference>
<accession>A0A2U1B955</accession>
<dbReference type="GO" id="GO:0009378">
    <property type="term" value="F:four-way junction helicase activity"/>
    <property type="evidence" value="ECO:0007669"/>
    <property type="project" value="InterPro"/>
</dbReference>
<feature type="binding site" evidence="9">
    <location>
        <position position="21"/>
    </location>
    <ligand>
        <name>ATP</name>
        <dbReference type="ChEBI" id="CHEBI:30616"/>
    </ligand>
</feature>
<evidence type="ECO:0000313" key="12">
    <source>
        <dbReference type="EMBL" id="NMD85435.1"/>
    </source>
</evidence>
<evidence type="ECO:0000256" key="9">
    <source>
        <dbReference type="HAMAP-Rule" id="MF_00016"/>
    </source>
</evidence>
<dbReference type="CDD" id="cd00009">
    <property type="entry name" value="AAA"/>
    <property type="match status" value="1"/>
</dbReference>
<dbReference type="InterPro" id="IPR008824">
    <property type="entry name" value="RuvB-like_N"/>
</dbReference>
<dbReference type="NCBIfam" id="NF000868">
    <property type="entry name" value="PRK00080.1"/>
    <property type="match status" value="1"/>
</dbReference>
<comment type="subcellular location">
    <subcellularLocation>
        <location evidence="9">Cytoplasm</location>
    </subcellularLocation>
</comment>
<evidence type="ECO:0000256" key="2">
    <source>
        <dbReference type="ARBA" id="ARBA00022741"/>
    </source>
</evidence>
<name>A0A2U1B955_9BACT</name>
<dbReference type="EMBL" id="JABAEW010000003">
    <property type="protein sequence ID" value="NMD85435.1"/>
    <property type="molecule type" value="Genomic_DNA"/>
</dbReference>
<dbReference type="PANTHER" id="PTHR42848">
    <property type="match status" value="1"/>
</dbReference>
<evidence type="ECO:0000256" key="6">
    <source>
        <dbReference type="ARBA" id="ARBA00023125"/>
    </source>
</evidence>
<dbReference type="InterPro" id="IPR036390">
    <property type="entry name" value="WH_DNA-bd_sf"/>
</dbReference>
<feature type="compositionally biased region" description="Basic and acidic residues" evidence="10">
    <location>
        <begin position="11"/>
        <end position="20"/>
    </location>
</feature>
<dbReference type="Pfam" id="PF05496">
    <property type="entry name" value="RuvB_N"/>
    <property type="match status" value="1"/>
</dbReference>
<dbReference type="GO" id="GO:0005737">
    <property type="term" value="C:cytoplasm"/>
    <property type="evidence" value="ECO:0007669"/>
    <property type="project" value="UniProtKB-SubCell"/>
</dbReference>
<keyword evidence="13" id="KW-0347">Helicase</keyword>